<feature type="coiled-coil region" evidence="1">
    <location>
        <begin position="31"/>
        <end position="100"/>
    </location>
</feature>
<evidence type="ECO:0008006" key="4">
    <source>
        <dbReference type="Google" id="ProtNLM"/>
    </source>
</evidence>
<dbReference type="EMBL" id="JBHRZV010000029">
    <property type="protein sequence ID" value="MFC3927799.1"/>
    <property type="molecule type" value="Genomic_DNA"/>
</dbReference>
<organism evidence="2 3">
    <name type="scientific">Streptococcus caprae</name>
    <dbReference type="NCBI Taxonomy" id="1640501"/>
    <lineage>
        <taxon>Bacteria</taxon>
        <taxon>Bacillati</taxon>
        <taxon>Bacillota</taxon>
        <taxon>Bacilli</taxon>
        <taxon>Lactobacillales</taxon>
        <taxon>Streptococcaceae</taxon>
        <taxon>Streptococcus</taxon>
    </lineage>
</organism>
<dbReference type="Proteomes" id="UP001595807">
    <property type="component" value="Unassembled WGS sequence"/>
</dbReference>
<reference evidence="3" key="1">
    <citation type="journal article" date="2019" name="Int. J. Syst. Evol. Microbiol.">
        <title>The Global Catalogue of Microorganisms (GCM) 10K type strain sequencing project: providing services to taxonomists for standard genome sequencing and annotation.</title>
        <authorList>
            <consortium name="The Broad Institute Genomics Platform"/>
            <consortium name="The Broad Institute Genome Sequencing Center for Infectious Disease"/>
            <person name="Wu L."/>
            <person name="Ma J."/>
        </authorList>
    </citation>
    <scope>NUCLEOTIDE SEQUENCE [LARGE SCALE GENOMIC DNA]</scope>
    <source>
        <strain evidence="3">CCUG 67170</strain>
    </source>
</reference>
<protein>
    <recommendedName>
        <fullName evidence="4">V-type ATP synthase subunit E</fullName>
    </recommendedName>
</protein>
<evidence type="ECO:0000256" key="1">
    <source>
        <dbReference type="SAM" id="Coils"/>
    </source>
</evidence>
<evidence type="ECO:0000313" key="2">
    <source>
        <dbReference type="EMBL" id="MFC3927799.1"/>
    </source>
</evidence>
<comment type="caution">
    <text evidence="2">The sequence shown here is derived from an EMBL/GenBank/DDBJ whole genome shotgun (WGS) entry which is preliminary data.</text>
</comment>
<name>A0ABV8CUI8_9STRE</name>
<keyword evidence="3" id="KW-1185">Reference proteome</keyword>
<dbReference type="RefSeq" id="WP_380425762.1">
    <property type="nucleotide sequence ID" value="NZ_JBHRZV010000029.1"/>
</dbReference>
<proteinExistence type="predicted"/>
<gene>
    <name evidence="2" type="ORF">ACFORF_04120</name>
</gene>
<evidence type="ECO:0000313" key="3">
    <source>
        <dbReference type="Proteomes" id="UP001595807"/>
    </source>
</evidence>
<accession>A0ABV8CUI8</accession>
<keyword evidence="1" id="KW-0175">Coiled coil</keyword>
<sequence>MSEMEQLKASVLEQAHEQGRQLLAEATQTTEKEFERKQQALLQEREALRNSQIGAVKRQLQREEQQIQNQARQSTLVTKNKVLKEIFKSAQETMENWEGQKQADFISKLLARYQGQAIRVQFGQLTLDKLSQEDLAGLKASVPQAKFVAEGLSQEAGIVVTAGQVDDNYLFSRLVDSLWNQESYRMATAIFTEE</sequence>